<keyword evidence="3" id="KW-0645">Protease</keyword>
<gene>
    <name evidence="3" type="ORF">ADEAN_000531100</name>
</gene>
<dbReference type="SUPFAM" id="SSF53474">
    <property type="entry name" value="alpha/beta-Hydrolases"/>
    <property type="match status" value="1"/>
</dbReference>
<keyword evidence="3" id="KW-0031">Aminopeptidase</keyword>
<keyword evidence="4" id="KW-1185">Reference proteome</keyword>
<evidence type="ECO:0000256" key="1">
    <source>
        <dbReference type="SAM" id="MobiDB-lite"/>
    </source>
</evidence>
<feature type="region of interest" description="Disordered" evidence="1">
    <location>
        <begin position="241"/>
        <end position="267"/>
    </location>
</feature>
<name>A0A7G2CDB3_9TRYP</name>
<dbReference type="AlphaFoldDB" id="A0A7G2CDB3"/>
<feature type="compositionally biased region" description="Low complexity" evidence="1">
    <location>
        <begin position="250"/>
        <end position="262"/>
    </location>
</feature>
<organism evidence="3 4">
    <name type="scientific">Angomonas deanei</name>
    <dbReference type="NCBI Taxonomy" id="59799"/>
    <lineage>
        <taxon>Eukaryota</taxon>
        <taxon>Discoba</taxon>
        <taxon>Euglenozoa</taxon>
        <taxon>Kinetoplastea</taxon>
        <taxon>Metakinetoplastina</taxon>
        <taxon>Trypanosomatida</taxon>
        <taxon>Trypanosomatidae</taxon>
        <taxon>Strigomonadinae</taxon>
        <taxon>Angomonas</taxon>
    </lineage>
</organism>
<evidence type="ECO:0000313" key="4">
    <source>
        <dbReference type="Proteomes" id="UP000515908"/>
    </source>
</evidence>
<keyword evidence="3" id="KW-0378">Hydrolase</keyword>
<dbReference type="Gene3D" id="3.40.50.1820">
    <property type="entry name" value="alpha/beta hydrolase"/>
    <property type="match status" value="1"/>
</dbReference>
<dbReference type="OrthoDB" id="446723at2759"/>
<dbReference type="Proteomes" id="UP000515908">
    <property type="component" value="Chromosome 09"/>
</dbReference>
<accession>A0A7G2CDB3</accession>
<sequence length="337" mass="38008">MKFINDIVFQPPGVQDSTYKYLLMLRNQDVMEYVLKEKSPNKIYYLHCKAPTLSTKPYKDFVILYNHGNAEDLGCACHLLRCMAKTLEVSVLGYDYSGYGFSGFPSSEVKTSPTEKEVYSDADCIYTHVTTKLGYHPKKVILMGRSVGGGPTCYLAQKHHTEVAGVILQSTFTSCFNVVSNCLPHCLPCMDLFPNYKRVKKVLGCPVLLMHGDADTVVPFECSQKLMTIFEKSRRRAYEKAEKKIKKMSKSSSPNGSSHGSSAPPAREGEAVNLFYPLRDYTKSTTAQTDLERLGIFYKWFEGSDHNNMNRKSSPFSQKRSFDFSDFAMSLINAHSL</sequence>
<dbReference type="PANTHER" id="PTHR12277">
    <property type="entry name" value="ALPHA/BETA HYDROLASE DOMAIN-CONTAINING PROTEIN"/>
    <property type="match status" value="1"/>
</dbReference>
<dbReference type="EMBL" id="LR877153">
    <property type="protein sequence ID" value="CAD2217828.1"/>
    <property type="molecule type" value="Genomic_DNA"/>
</dbReference>
<dbReference type="VEuPathDB" id="TriTrypDB:ADEAN_000531100"/>
<protein>
    <submittedName>
        <fullName evidence="3">Serine aminopeptidase, S33/alpha/beta hydrolase fold, putative</fullName>
    </submittedName>
</protein>
<evidence type="ECO:0000313" key="3">
    <source>
        <dbReference type="EMBL" id="CAD2217828.1"/>
    </source>
</evidence>
<reference evidence="3 4" key="1">
    <citation type="submission" date="2020-08" db="EMBL/GenBank/DDBJ databases">
        <authorList>
            <person name="Newling K."/>
            <person name="Davey J."/>
            <person name="Forrester S."/>
        </authorList>
    </citation>
    <scope>NUCLEOTIDE SEQUENCE [LARGE SCALE GENOMIC DNA]</scope>
    <source>
        <strain evidence="4">Crithidia deanei Carvalho (ATCC PRA-265)</strain>
    </source>
</reference>
<dbReference type="InterPro" id="IPR029058">
    <property type="entry name" value="AB_hydrolase_fold"/>
</dbReference>
<dbReference type="GO" id="GO:0004177">
    <property type="term" value="F:aminopeptidase activity"/>
    <property type="evidence" value="ECO:0007669"/>
    <property type="project" value="UniProtKB-KW"/>
</dbReference>
<dbReference type="Pfam" id="PF12146">
    <property type="entry name" value="Hydrolase_4"/>
    <property type="match status" value="1"/>
</dbReference>
<dbReference type="PANTHER" id="PTHR12277:SF81">
    <property type="entry name" value="PROTEIN ABHD13"/>
    <property type="match status" value="1"/>
</dbReference>
<proteinExistence type="predicted"/>
<evidence type="ECO:0000259" key="2">
    <source>
        <dbReference type="Pfam" id="PF12146"/>
    </source>
</evidence>
<dbReference type="InterPro" id="IPR022742">
    <property type="entry name" value="Hydrolase_4"/>
</dbReference>
<feature type="domain" description="Serine aminopeptidase S33" evidence="2">
    <location>
        <begin position="62"/>
        <end position="174"/>
    </location>
</feature>